<dbReference type="AlphaFoldDB" id="A0A381QG74"/>
<feature type="domain" description="SPOR" evidence="2">
    <location>
        <begin position="159"/>
        <end position="239"/>
    </location>
</feature>
<proteinExistence type="predicted"/>
<sequence length="239" mass="26611">MPESKGKKVFRIQLTVSVVVLLLTLSAFSLVAAFYLGMTTGISMQRPPEGSVADTDISADKPLSEEELKFFGLSERKKDQDSFDMEELRDLKKKTTELTKATKTPDSASPKVPKTETPTVKAPDSPASEQKTVVKKSVPVPKTVVPKKPDNVKIPVVKSKKDATYTIQVFASRKHANAKNLLEKLKQNGFKDAFIFKHTAGNKTLYRVRVGKIKRSETNNLANKLKELKFIDSVQVTRF</sequence>
<feature type="region of interest" description="Disordered" evidence="1">
    <location>
        <begin position="94"/>
        <end position="135"/>
    </location>
</feature>
<dbReference type="InterPro" id="IPR036680">
    <property type="entry name" value="SPOR-like_sf"/>
</dbReference>
<accession>A0A381QG74</accession>
<dbReference type="EMBL" id="UINC01001286">
    <property type="protein sequence ID" value="SUZ76663.1"/>
    <property type="molecule type" value="Genomic_DNA"/>
</dbReference>
<dbReference type="GO" id="GO:0030428">
    <property type="term" value="C:cell septum"/>
    <property type="evidence" value="ECO:0007669"/>
    <property type="project" value="TreeGrafter"/>
</dbReference>
<name>A0A381QG74_9ZZZZ</name>
<dbReference type="InterPro" id="IPR052521">
    <property type="entry name" value="Cell_div_SPOR-domain"/>
</dbReference>
<dbReference type="GO" id="GO:0032506">
    <property type="term" value="P:cytokinetic process"/>
    <property type="evidence" value="ECO:0007669"/>
    <property type="project" value="TreeGrafter"/>
</dbReference>
<reference evidence="3" key="1">
    <citation type="submission" date="2018-05" db="EMBL/GenBank/DDBJ databases">
        <authorList>
            <person name="Lanie J.A."/>
            <person name="Ng W.-L."/>
            <person name="Kazmierczak K.M."/>
            <person name="Andrzejewski T.M."/>
            <person name="Davidsen T.M."/>
            <person name="Wayne K.J."/>
            <person name="Tettelin H."/>
            <person name="Glass J.I."/>
            <person name="Rusch D."/>
            <person name="Podicherti R."/>
            <person name="Tsui H.-C.T."/>
            <person name="Winkler M.E."/>
        </authorList>
    </citation>
    <scope>NUCLEOTIDE SEQUENCE</scope>
</reference>
<dbReference type="Pfam" id="PF05036">
    <property type="entry name" value="SPOR"/>
    <property type="match status" value="1"/>
</dbReference>
<evidence type="ECO:0000256" key="1">
    <source>
        <dbReference type="SAM" id="MobiDB-lite"/>
    </source>
</evidence>
<organism evidence="3">
    <name type="scientific">marine metagenome</name>
    <dbReference type="NCBI Taxonomy" id="408172"/>
    <lineage>
        <taxon>unclassified sequences</taxon>
        <taxon>metagenomes</taxon>
        <taxon>ecological metagenomes</taxon>
    </lineage>
</organism>
<protein>
    <recommendedName>
        <fullName evidence="2">SPOR domain-containing protein</fullName>
    </recommendedName>
</protein>
<evidence type="ECO:0000313" key="3">
    <source>
        <dbReference type="EMBL" id="SUZ76663.1"/>
    </source>
</evidence>
<gene>
    <name evidence="3" type="ORF">METZ01_LOCUS29517</name>
</gene>
<dbReference type="PROSITE" id="PS51724">
    <property type="entry name" value="SPOR"/>
    <property type="match status" value="1"/>
</dbReference>
<dbReference type="Gene3D" id="3.30.70.1070">
    <property type="entry name" value="Sporulation related repeat"/>
    <property type="match status" value="1"/>
</dbReference>
<dbReference type="PANTHER" id="PTHR38687">
    <property type="entry name" value="CELL DIVISION PROTEIN DEDD-RELATED"/>
    <property type="match status" value="1"/>
</dbReference>
<dbReference type="GO" id="GO:0042834">
    <property type="term" value="F:peptidoglycan binding"/>
    <property type="evidence" value="ECO:0007669"/>
    <property type="project" value="InterPro"/>
</dbReference>
<dbReference type="InterPro" id="IPR007730">
    <property type="entry name" value="SPOR-like_dom"/>
</dbReference>
<dbReference type="GO" id="GO:0032153">
    <property type="term" value="C:cell division site"/>
    <property type="evidence" value="ECO:0007669"/>
    <property type="project" value="TreeGrafter"/>
</dbReference>
<evidence type="ECO:0000259" key="2">
    <source>
        <dbReference type="PROSITE" id="PS51724"/>
    </source>
</evidence>
<dbReference type="PANTHER" id="PTHR38687:SF1">
    <property type="entry name" value="CELL DIVISION PROTEIN DEDD"/>
    <property type="match status" value="1"/>
</dbReference>
<dbReference type="SUPFAM" id="SSF110997">
    <property type="entry name" value="Sporulation related repeat"/>
    <property type="match status" value="1"/>
</dbReference>